<evidence type="ECO:0000256" key="4">
    <source>
        <dbReference type="ARBA" id="ARBA00022840"/>
    </source>
</evidence>
<keyword evidence="3" id="KW-0547">Nucleotide-binding</keyword>
<accession>A0A4W5MWD3</accession>
<feature type="chain" id="PRO_5021214915" description="Tubulin--tyrosine ligase-like protein 5" evidence="7">
    <location>
        <begin position="23"/>
        <end position="108"/>
    </location>
</feature>
<evidence type="ECO:0000256" key="5">
    <source>
        <dbReference type="ARBA" id="ARBA00041448"/>
    </source>
</evidence>
<evidence type="ECO:0000313" key="9">
    <source>
        <dbReference type="Proteomes" id="UP000314982"/>
    </source>
</evidence>
<dbReference type="SUPFAM" id="SSF56059">
    <property type="entry name" value="Glutathione synthetase ATP-binding domain-like"/>
    <property type="match status" value="1"/>
</dbReference>
<dbReference type="GO" id="GO:0000226">
    <property type="term" value="P:microtubule cytoskeleton organization"/>
    <property type="evidence" value="ECO:0007669"/>
    <property type="project" value="TreeGrafter"/>
</dbReference>
<dbReference type="PROSITE" id="PS51221">
    <property type="entry name" value="TTL"/>
    <property type="match status" value="1"/>
</dbReference>
<dbReference type="InterPro" id="IPR004344">
    <property type="entry name" value="TTL/TTLL_fam"/>
</dbReference>
<reference evidence="8" key="3">
    <citation type="submission" date="2025-09" db="UniProtKB">
        <authorList>
            <consortium name="Ensembl"/>
        </authorList>
    </citation>
    <scope>IDENTIFICATION</scope>
</reference>
<dbReference type="Gene3D" id="3.30.470.20">
    <property type="entry name" value="ATP-grasp fold, B domain"/>
    <property type="match status" value="1"/>
</dbReference>
<dbReference type="Pfam" id="PF03133">
    <property type="entry name" value="TTL"/>
    <property type="match status" value="1"/>
</dbReference>
<evidence type="ECO:0000256" key="1">
    <source>
        <dbReference type="ARBA" id="ARBA00006820"/>
    </source>
</evidence>
<keyword evidence="2" id="KW-0436">Ligase</keyword>
<organism evidence="8 9">
    <name type="scientific">Hucho hucho</name>
    <name type="common">huchen</name>
    <dbReference type="NCBI Taxonomy" id="62062"/>
    <lineage>
        <taxon>Eukaryota</taxon>
        <taxon>Metazoa</taxon>
        <taxon>Chordata</taxon>
        <taxon>Craniata</taxon>
        <taxon>Vertebrata</taxon>
        <taxon>Euteleostomi</taxon>
        <taxon>Actinopterygii</taxon>
        <taxon>Neopterygii</taxon>
        <taxon>Teleostei</taxon>
        <taxon>Protacanthopterygii</taxon>
        <taxon>Salmoniformes</taxon>
        <taxon>Salmonidae</taxon>
        <taxon>Salmoninae</taxon>
        <taxon>Hucho</taxon>
    </lineage>
</organism>
<proteinExistence type="inferred from homology"/>
<evidence type="ECO:0000313" key="8">
    <source>
        <dbReference type="Ensembl" id="ENSHHUP00000042183.1"/>
    </source>
</evidence>
<name>A0A4W5MWD3_9TELE</name>
<dbReference type="PANTHER" id="PTHR12241:SF145">
    <property type="entry name" value="TUBULIN POLYGLUTAMYLASE TTLL5"/>
    <property type="match status" value="1"/>
</dbReference>
<dbReference type="AlphaFoldDB" id="A0A4W5MWD3"/>
<evidence type="ECO:0000256" key="2">
    <source>
        <dbReference type="ARBA" id="ARBA00022598"/>
    </source>
</evidence>
<dbReference type="Ensembl" id="ENSHHUT00000043789.1">
    <property type="protein sequence ID" value="ENSHHUP00000042183.1"/>
    <property type="gene ID" value="ENSHHUG00000026013.1"/>
</dbReference>
<sequence length="108" mass="12032">QFQRTTLILLPLFLSSSQELYGFDVLINSNLKPWLLEVNLSPSLACDAPLDLKIKTSMISDMFSLVGFVCQDLLLQQSRSERVTLDPGLTYQAHKAQMTNSVCDPVGL</sequence>
<keyword evidence="9" id="KW-1185">Reference proteome</keyword>
<keyword evidence="7" id="KW-0732">Signal</keyword>
<dbReference type="GO" id="GO:0015631">
    <property type="term" value="F:tubulin binding"/>
    <property type="evidence" value="ECO:0007669"/>
    <property type="project" value="TreeGrafter"/>
</dbReference>
<evidence type="ECO:0000256" key="7">
    <source>
        <dbReference type="SAM" id="SignalP"/>
    </source>
</evidence>
<reference evidence="8" key="2">
    <citation type="submission" date="2025-08" db="UniProtKB">
        <authorList>
            <consortium name="Ensembl"/>
        </authorList>
    </citation>
    <scope>IDENTIFICATION</scope>
</reference>
<dbReference type="GO" id="GO:0005524">
    <property type="term" value="F:ATP binding"/>
    <property type="evidence" value="ECO:0007669"/>
    <property type="project" value="UniProtKB-KW"/>
</dbReference>
<evidence type="ECO:0000256" key="3">
    <source>
        <dbReference type="ARBA" id="ARBA00022741"/>
    </source>
</evidence>
<protein>
    <recommendedName>
        <fullName evidence="5">Tubulin--tyrosine ligase-like protein 5</fullName>
    </recommendedName>
</protein>
<dbReference type="Proteomes" id="UP000314982">
    <property type="component" value="Unassembled WGS sequence"/>
</dbReference>
<reference evidence="9" key="1">
    <citation type="submission" date="2018-06" db="EMBL/GenBank/DDBJ databases">
        <title>Genome assembly of Danube salmon.</title>
        <authorList>
            <person name="Macqueen D.J."/>
            <person name="Gundappa M.K."/>
        </authorList>
    </citation>
    <scope>NUCLEOTIDE SEQUENCE [LARGE SCALE GENOMIC DNA]</scope>
</reference>
<keyword evidence="4" id="KW-0067">ATP-binding</keyword>
<evidence type="ECO:0000256" key="6">
    <source>
        <dbReference type="ARBA" id="ARBA00049274"/>
    </source>
</evidence>
<dbReference type="GO" id="GO:0070740">
    <property type="term" value="F:tubulin-glutamic acid ligase activity"/>
    <property type="evidence" value="ECO:0007669"/>
    <property type="project" value="TreeGrafter"/>
</dbReference>
<feature type="signal peptide" evidence="7">
    <location>
        <begin position="1"/>
        <end position="22"/>
    </location>
</feature>
<dbReference type="PANTHER" id="PTHR12241">
    <property type="entry name" value="TUBULIN POLYGLUTAMYLASE"/>
    <property type="match status" value="1"/>
</dbReference>
<comment type="catalytic activity">
    <reaction evidence="6">
        <text>L-glutamyl-[protein] + L-glutamate + ATP = gamma-L-glutamyl-L-glutamyl-[protein] + ADP + phosphate + H(+)</text>
        <dbReference type="Rhea" id="RHEA:60144"/>
        <dbReference type="Rhea" id="RHEA-COMP:10208"/>
        <dbReference type="Rhea" id="RHEA-COMP:15517"/>
        <dbReference type="ChEBI" id="CHEBI:15378"/>
        <dbReference type="ChEBI" id="CHEBI:29973"/>
        <dbReference type="ChEBI" id="CHEBI:29985"/>
        <dbReference type="ChEBI" id="CHEBI:30616"/>
        <dbReference type="ChEBI" id="CHEBI:43474"/>
        <dbReference type="ChEBI" id="CHEBI:143622"/>
        <dbReference type="ChEBI" id="CHEBI:456216"/>
    </reaction>
    <physiologicalReaction direction="left-to-right" evidence="6">
        <dbReference type="Rhea" id="RHEA:60145"/>
    </physiologicalReaction>
</comment>
<comment type="similarity">
    <text evidence="1">Belongs to the tubulin--tyrosine ligase family.</text>
</comment>
<dbReference type="GO" id="GO:0036064">
    <property type="term" value="C:ciliary basal body"/>
    <property type="evidence" value="ECO:0007669"/>
    <property type="project" value="TreeGrafter"/>
</dbReference>